<proteinExistence type="predicted"/>
<evidence type="ECO:0000313" key="3">
    <source>
        <dbReference type="EMBL" id="WIX78694.1"/>
    </source>
</evidence>
<evidence type="ECO:0000256" key="1">
    <source>
        <dbReference type="SAM" id="MobiDB-lite"/>
    </source>
</evidence>
<organism evidence="3 4">
    <name type="scientific">Amycolatopsis carbonis</name>
    <dbReference type="NCBI Taxonomy" id="715471"/>
    <lineage>
        <taxon>Bacteria</taxon>
        <taxon>Bacillati</taxon>
        <taxon>Actinomycetota</taxon>
        <taxon>Actinomycetes</taxon>
        <taxon>Pseudonocardiales</taxon>
        <taxon>Pseudonocardiaceae</taxon>
        <taxon>Amycolatopsis</taxon>
    </lineage>
</organism>
<keyword evidence="2" id="KW-0472">Membrane</keyword>
<evidence type="ECO:0000256" key="2">
    <source>
        <dbReference type="SAM" id="Phobius"/>
    </source>
</evidence>
<accession>A0A9Y2IFU8</accession>
<dbReference type="RefSeq" id="WP_285969399.1">
    <property type="nucleotide sequence ID" value="NZ_CP127294.1"/>
</dbReference>
<keyword evidence="4" id="KW-1185">Reference proteome</keyword>
<keyword evidence="2" id="KW-1133">Transmembrane helix</keyword>
<gene>
    <name evidence="3" type="ORF">QRX50_46410</name>
</gene>
<feature type="region of interest" description="Disordered" evidence="1">
    <location>
        <begin position="49"/>
        <end position="72"/>
    </location>
</feature>
<protein>
    <submittedName>
        <fullName evidence="3">Uncharacterized protein</fullName>
    </submittedName>
</protein>
<dbReference type="AlphaFoldDB" id="A0A9Y2IFU8"/>
<name>A0A9Y2IFU8_9PSEU</name>
<evidence type="ECO:0000313" key="4">
    <source>
        <dbReference type="Proteomes" id="UP001236014"/>
    </source>
</evidence>
<feature type="transmembrane region" description="Helical" evidence="2">
    <location>
        <begin position="13"/>
        <end position="32"/>
    </location>
</feature>
<dbReference type="EMBL" id="CP127294">
    <property type="protein sequence ID" value="WIX78694.1"/>
    <property type="molecule type" value="Genomic_DNA"/>
</dbReference>
<reference evidence="3 4" key="1">
    <citation type="submission" date="2023-06" db="EMBL/GenBank/DDBJ databases">
        <authorList>
            <person name="Oyuntsetseg B."/>
            <person name="Kim S.B."/>
        </authorList>
    </citation>
    <scope>NUCLEOTIDE SEQUENCE [LARGE SCALE GENOMIC DNA]</scope>
    <source>
        <strain evidence="3 4">2-15</strain>
    </source>
</reference>
<keyword evidence="2" id="KW-0812">Transmembrane</keyword>
<dbReference type="Proteomes" id="UP001236014">
    <property type="component" value="Chromosome"/>
</dbReference>
<dbReference type="KEGG" id="acab:QRX50_46410"/>
<sequence>MTARPPAPARQRWLVPVLVVVLSITVGGGLLARELYRRPVVDAADPIALTTPTPVDKDDQPGPGDVKVTEDGARHPDYDAVRAVLQDYFDGINHHDYDQWARSVSKARIAENPRTTWTNDYRSTKDGSILLYRIEPGAGTSLRVLVGFTSTQSSHEAPEGLKEGCIRWRLVLPMIFEGGGYKIDTVTAGTLPEQEKC</sequence>